<dbReference type="GO" id="GO:0022857">
    <property type="term" value="F:transmembrane transporter activity"/>
    <property type="evidence" value="ECO:0007669"/>
    <property type="project" value="InterPro"/>
</dbReference>
<gene>
    <name evidence="10" type="primary">LOC112688179</name>
</gene>
<dbReference type="Proteomes" id="UP000694846">
    <property type="component" value="Unplaced"/>
</dbReference>
<dbReference type="Gene3D" id="1.20.1250.20">
    <property type="entry name" value="MFS general substrate transporter like domains"/>
    <property type="match status" value="1"/>
</dbReference>
<feature type="transmembrane region" description="Helical" evidence="7">
    <location>
        <begin position="329"/>
        <end position="350"/>
    </location>
</feature>
<proteinExistence type="inferred from homology"/>
<reference evidence="10" key="1">
    <citation type="submission" date="2025-08" db="UniProtKB">
        <authorList>
            <consortium name="RefSeq"/>
        </authorList>
    </citation>
    <scope>IDENTIFICATION</scope>
    <source>
        <tissue evidence="10">Whole body</tissue>
    </source>
</reference>
<name>A0A8B8G360_9HEMI</name>
<dbReference type="OrthoDB" id="3936150at2759"/>
<dbReference type="InterPro" id="IPR036259">
    <property type="entry name" value="MFS_trans_sf"/>
</dbReference>
<feature type="domain" description="Major facilitator superfamily (MFS) profile" evidence="8">
    <location>
        <begin position="59"/>
        <end position="534"/>
    </location>
</feature>
<sequence length="538" mass="59746">MSNQRPIGVGNLTELTQDIFDESTTDNNVGFKSLGLTNLPVTFEEAQHESGTGIYQILLLIVCGIVNMSCSISTTAISLITPAAEVDLNLNSTTKGVLNGAPFLGMVFGAYFWGVCGDMKGRRFVILASMGMDALCSVLSSLTQDALYFLIIRIGNGFAIIGATCMIYVYFGEFLSPNKRDIYLLSLEIFWVLGIIAGQGIAMVIIPSDLVLLSNTYIVFNAWRAFIFLSSIPSFIGFILIYLYPESPRYLMYRGRMIESRDILEKIYIVNNKNTVASYPVTSFTQTYSAIGFNRAYIEGIPFMTNLKIRLITLKNGHKTLFTSYGRKIIVTSVIEFCLMASYIAVLLWLPELFSRYYEFKKKRLEDVYICTASEWVLKYQSNDTVREVSADAYFAAMLVSLSTVPPIIITGILIKYVNKKILLCMSCGIPIISVALITITKNDLQAEIMCCIFEGFTTLTEPILFVTMVELFPSNVKGVAFSMTVMIGRLGAIFGIIVFGILIDKNCTLTFYLIAALLFIAFLATGFLPRLKIGGSH</sequence>
<feature type="transmembrane region" description="Helical" evidence="7">
    <location>
        <begin position="100"/>
        <end position="117"/>
    </location>
</feature>
<dbReference type="GO" id="GO:0016020">
    <property type="term" value="C:membrane"/>
    <property type="evidence" value="ECO:0007669"/>
    <property type="project" value="UniProtKB-SubCell"/>
</dbReference>
<keyword evidence="4 7" id="KW-0812">Transmembrane</keyword>
<feature type="transmembrane region" description="Helical" evidence="7">
    <location>
        <begin position="393"/>
        <end position="415"/>
    </location>
</feature>
<feature type="transmembrane region" description="Helical" evidence="7">
    <location>
        <begin position="183"/>
        <end position="206"/>
    </location>
</feature>
<evidence type="ECO:0000256" key="4">
    <source>
        <dbReference type="ARBA" id="ARBA00022692"/>
    </source>
</evidence>
<keyword evidence="6 7" id="KW-0472">Membrane</keyword>
<dbReference type="GeneID" id="112688179"/>
<feature type="transmembrane region" description="Helical" evidence="7">
    <location>
        <begin position="148"/>
        <end position="171"/>
    </location>
</feature>
<dbReference type="PROSITE" id="PS50850">
    <property type="entry name" value="MFS"/>
    <property type="match status" value="1"/>
</dbReference>
<feature type="transmembrane region" description="Helical" evidence="7">
    <location>
        <begin position="226"/>
        <end position="244"/>
    </location>
</feature>
<dbReference type="SUPFAM" id="SSF103473">
    <property type="entry name" value="MFS general substrate transporter"/>
    <property type="match status" value="1"/>
</dbReference>
<dbReference type="PANTHER" id="PTHR23511">
    <property type="entry name" value="SYNAPTIC VESICLE GLYCOPROTEIN 2"/>
    <property type="match status" value="1"/>
</dbReference>
<accession>A0A8B8G360</accession>
<dbReference type="PANTHER" id="PTHR23511:SF38">
    <property type="entry name" value="SYNAPTIC VESICLE 2-RELATED PROTEIN-LIKE PROTEIN"/>
    <property type="match status" value="1"/>
</dbReference>
<evidence type="ECO:0000256" key="1">
    <source>
        <dbReference type="ARBA" id="ARBA00004141"/>
    </source>
</evidence>
<evidence type="ECO:0000256" key="6">
    <source>
        <dbReference type="ARBA" id="ARBA00023136"/>
    </source>
</evidence>
<protein>
    <submittedName>
        <fullName evidence="10">Synaptic vesicle glycoprotein 2B-like isoform X1</fullName>
    </submittedName>
</protein>
<feature type="transmembrane region" description="Helical" evidence="7">
    <location>
        <begin position="422"/>
        <end position="441"/>
    </location>
</feature>
<evidence type="ECO:0000256" key="3">
    <source>
        <dbReference type="ARBA" id="ARBA00022448"/>
    </source>
</evidence>
<comment type="subcellular location">
    <subcellularLocation>
        <location evidence="1">Membrane</location>
        <topology evidence="1">Multi-pass membrane protein</topology>
    </subcellularLocation>
</comment>
<evidence type="ECO:0000313" key="10">
    <source>
        <dbReference type="RefSeq" id="XP_025417036.1"/>
    </source>
</evidence>
<dbReference type="InterPro" id="IPR020846">
    <property type="entry name" value="MFS_dom"/>
</dbReference>
<keyword evidence="5 7" id="KW-1133">Transmembrane helix</keyword>
<organism evidence="9 10">
    <name type="scientific">Sipha flava</name>
    <name type="common">yellow sugarcane aphid</name>
    <dbReference type="NCBI Taxonomy" id="143950"/>
    <lineage>
        <taxon>Eukaryota</taxon>
        <taxon>Metazoa</taxon>
        <taxon>Ecdysozoa</taxon>
        <taxon>Arthropoda</taxon>
        <taxon>Hexapoda</taxon>
        <taxon>Insecta</taxon>
        <taxon>Pterygota</taxon>
        <taxon>Neoptera</taxon>
        <taxon>Paraneoptera</taxon>
        <taxon>Hemiptera</taxon>
        <taxon>Sternorrhyncha</taxon>
        <taxon>Aphidomorpha</taxon>
        <taxon>Aphidoidea</taxon>
        <taxon>Aphididae</taxon>
        <taxon>Sipha</taxon>
    </lineage>
</organism>
<feature type="transmembrane region" description="Helical" evidence="7">
    <location>
        <begin position="124"/>
        <end position="142"/>
    </location>
</feature>
<feature type="transmembrane region" description="Helical" evidence="7">
    <location>
        <begin position="510"/>
        <end position="529"/>
    </location>
</feature>
<dbReference type="AlphaFoldDB" id="A0A8B8G360"/>
<keyword evidence="3" id="KW-0813">Transport</keyword>
<comment type="similarity">
    <text evidence="2">Belongs to the major facilitator superfamily.</text>
</comment>
<evidence type="ECO:0000313" key="9">
    <source>
        <dbReference type="Proteomes" id="UP000694846"/>
    </source>
</evidence>
<dbReference type="RefSeq" id="XP_025417036.1">
    <property type="nucleotide sequence ID" value="XM_025561251.1"/>
</dbReference>
<dbReference type="InterPro" id="IPR005828">
    <property type="entry name" value="MFS_sugar_transport-like"/>
</dbReference>
<feature type="transmembrane region" description="Helical" evidence="7">
    <location>
        <begin position="480"/>
        <end position="504"/>
    </location>
</feature>
<evidence type="ECO:0000256" key="7">
    <source>
        <dbReference type="SAM" id="Phobius"/>
    </source>
</evidence>
<evidence type="ECO:0000256" key="2">
    <source>
        <dbReference type="ARBA" id="ARBA00008335"/>
    </source>
</evidence>
<evidence type="ECO:0000256" key="5">
    <source>
        <dbReference type="ARBA" id="ARBA00022989"/>
    </source>
</evidence>
<feature type="transmembrane region" description="Helical" evidence="7">
    <location>
        <begin position="57"/>
        <end position="80"/>
    </location>
</feature>
<evidence type="ECO:0000259" key="8">
    <source>
        <dbReference type="PROSITE" id="PS50850"/>
    </source>
</evidence>
<keyword evidence="9" id="KW-1185">Reference proteome</keyword>
<dbReference type="Pfam" id="PF00083">
    <property type="entry name" value="Sugar_tr"/>
    <property type="match status" value="1"/>
</dbReference>